<sequence>MLFQKYFLIFTGICLEFLPDSTESIMENEGPTNLVSTTELKEEICKKADFKLFQEKLLALHSKTVEEIQLSKKGHDGSDLENFTNEISSKILAIQHEVREELTAGLNNLQNELSSQIQAQRDEARESFEAFKTDLLKSLNIDGLPSDSDPNFDCMELPDGVNQIVTGTGRQFDAYCQNGWLYITRRFDGSVFFDQDWVSYKEGFGDTEGEFFLGMDNIASILGQFSYKLKIEFTVWDNNETKCEAEYQTFGIEDEASGYTLSVGDYNGTCSDQMMYSNGLMFSTRDRDNDEDDEHNVALHNFGPGWYGKLGGGSNIFGVYSDDPNSEFCQQWMCMFWFDEGEGKTKVIKSFVMKIIPL</sequence>
<dbReference type="SUPFAM" id="SSF56496">
    <property type="entry name" value="Fibrinogen C-terminal domain-like"/>
    <property type="match status" value="1"/>
</dbReference>
<evidence type="ECO:0000256" key="2">
    <source>
        <dbReference type="SAM" id="SignalP"/>
    </source>
</evidence>
<dbReference type="PROSITE" id="PS51406">
    <property type="entry name" value="FIBRINOGEN_C_2"/>
    <property type="match status" value="1"/>
</dbReference>
<protein>
    <recommendedName>
        <fullName evidence="3">Fibrinogen C-terminal domain-containing protein</fullName>
    </recommendedName>
</protein>
<dbReference type="PANTHER" id="PTHR19143">
    <property type="entry name" value="FIBRINOGEN/TENASCIN/ANGIOPOEITIN"/>
    <property type="match status" value="1"/>
</dbReference>
<name>A0A8S4NRA9_OWEFU</name>
<dbReference type="AlphaFoldDB" id="A0A8S4NRA9"/>
<feature type="domain" description="Fibrinogen C-terminal" evidence="3">
    <location>
        <begin position="145"/>
        <end position="358"/>
    </location>
</feature>
<proteinExistence type="predicted"/>
<dbReference type="SMART" id="SM00186">
    <property type="entry name" value="FBG"/>
    <property type="match status" value="1"/>
</dbReference>
<feature type="signal peptide" evidence="2">
    <location>
        <begin position="1"/>
        <end position="24"/>
    </location>
</feature>
<feature type="coiled-coil region" evidence="1">
    <location>
        <begin position="99"/>
        <end position="126"/>
    </location>
</feature>
<keyword evidence="5" id="KW-1185">Reference proteome</keyword>
<gene>
    <name evidence="4" type="ORF">OFUS_LOCUS10346</name>
</gene>
<dbReference type="EMBL" id="CAIIXF020000005">
    <property type="protein sequence ID" value="CAH1784093.1"/>
    <property type="molecule type" value="Genomic_DNA"/>
</dbReference>
<comment type="caution">
    <text evidence="4">The sequence shown here is derived from an EMBL/GenBank/DDBJ whole genome shotgun (WGS) entry which is preliminary data.</text>
</comment>
<feature type="chain" id="PRO_5035839798" description="Fibrinogen C-terminal domain-containing protein" evidence="2">
    <location>
        <begin position="25"/>
        <end position="358"/>
    </location>
</feature>
<dbReference type="OrthoDB" id="410725at2759"/>
<accession>A0A8S4NRA9</accession>
<dbReference type="InterPro" id="IPR050373">
    <property type="entry name" value="Fibrinogen_C-term_domain"/>
</dbReference>
<evidence type="ECO:0000256" key="1">
    <source>
        <dbReference type="SAM" id="Coils"/>
    </source>
</evidence>
<keyword evidence="1" id="KW-0175">Coiled coil</keyword>
<dbReference type="GO" id="GO:0005615">
    <property type="term" value="C:extracellular space"/>
    <property type="evidence" value="ECO:0007669"/>
    <property type="project" value="TreeGrafter"/>
</dbReference>
<reference evidence="4" key="1">
    <citation type="submission" date="2022-03" db="EMBL/GenBank/DDBJ databases">
        <authorList>
            <person name="Martin C."/>
        </authorList>
    </citation>
    <scope>NUCLEOTIDE SEQUENCE</scope>
</reference>
<keyword evidence="2" id="KW-0732">Signal</keyword>
<dbReference type="InterPro" id="IPR002181">
    <property type="entry name" value="Fibrinogen_a/b/g_C_dom"/>
</dbReference>
<evidence type="ECO:0000259" key="3">
    <source>
        <dbReference type="PROSITE" id="PS51406"/>
    </source>
</evidence>
<dbReference type="Proteomes" id="UP000749559">
    <property type="component" value="Unassembled WGS sequence"/>
</dbReference>
<dbReference type="Pfam" id="PF00147">
    <property type="entry name" value="Fibrinogen_C"/>
    <property type="match status" value="1"/>
</dbReference>
<dbReference type="InterPro" id="IPR014716">
    <property type="entry name" value="Fibrinogen_a/b/g_C_1"/>
</dbReference>
<dbReference type="Gene3D" id="3.90.215.10">
    <property type="entry name" value="Gamma Fibrinogen, chain A, domain 1"/>
    <property type="match status" value="1"/>
</dbReference>
<organism evidence="4 5">
    <name type="scientific">Owenia fusiformis</name>
    <name type="common">Polychaete worm</name>
    <dbReference type="NCBI Taxonomy" id="6347"/>
    <lineage>
        <taxon>Eukaryota</taxon>
        <taxon>Metazoa</taxon>
        <taxon>Spiralia</taxon>
        <taxon>Lophotrochozoa</taxon>
        <taxon>Annelida</taxon>
        <taxon>Polychaeta</taxon>
        <taxon>Sedentaria</taxon>
        <taxon>Canalipalpata</taxon>
        <taxon>Sabellida</taxon>
        <taxon>Oweniida</taxon>
        <taxon>Oweniidae</taxon>
        <taxon>Owenia</taxon>
    </lineage>
</organism>
<dbReference type="InterPro" id="IPR036056">
    <property type="entry name" value="Fibrinogen-like_C"/>
</dbReference>
<evidence type="ECO:0000313" key="5">
    <source>
        <dbReference type="Proteomes" id="UP000749559"/>
    </source>
</evidence>
<evidence type="ECO:0000313" key="4">
    <source>
        <dbReference type="EMBL" id="CAH1784093.1"/>
    </source>
</evidence>